<proteinExistence type="predicted"/>
<gene>
    <name evidence="6" type="ORF">EHE22_21865</name>
</gene>
<name>A0A7Y3WZA7_9HYPH</name>
<comment type="caution">
    <text evidence="6">The sequence shown here is derived from an EMBL/GenBank/DDBJ whole genome shotgun (WGS) entry which is preliminary data.</text>
</comment>
<evidence type="ECO:0000256" key="2">
    <source>
        <dbReference type="ARBA" id="ARBA00023125"/>
    </source>
</evidence>
<dbReference type="Gene3D" id="1.10.357.10">
    <property type="entry name" value="Tetracycline Repressor, domain 2"/>
    <property type="match status" value="1"/>
</dbReference>
<dbReference type="Pfam" id="PF16925">
    <property type="entry name" value="TetR_C_13"/>
    <property type="match status" value="1"/>
</dbReference>
<reference evidence="6 7" key="1">
    <citation type="submission" date="2018-11" db="EMBL/GenBank/DDBJ databases">
        <title>Genome sequencing and analysis.</title>
        <authorList>
            <person name="Huang Y.-T."/>
        </authorList>
    </citation>
    <scope>NUCLEOTIDE SEQUENCE [LARGE SCALE GENOMIC DNA]</scope>
    <source>
        <strain evidence="6 7">SHIN</strain>
    </source>
</reference>
<dbReference type="PRINTS" id="PR00455">
    <property type="entry name" value="HTHTETR"/>
</dbReference>
<keyword evidence="1" id="KW-0805">Transcription regulation</keyword>
<dbReference type="Proteomes" id="UP000526233">
    <property type="component" value="Unassembled WGS sequence"/>
</dbReference>
<organism evidence="6 7">
    <name type="scientific">Brucella pseudogrignonensis</name>
    <dbReference type="NCBI Taxonomy" id="419475"/>
    <lineage>
        <taxon>Bacteria</taxon>
        <taxon>Pseudomonadati</taxon>
        <taxon>Pseudomonadota</taxon>
        <taxon>Alphaproteobacteria</taxon>
        <taxon>Hyphomicrobiales</taxon>
        <taxon>Brucellaceae</taxon>
        <taxon>Brucella/Ochrobactrum group</taxon>
        <taxon>Brucella</taxon>
    </lineage>
</organism>
<dbReference type="PANTHER" id="PTHR47506:SF6">
    <property type="entry name" value="HTH-TYPE TRANSCRIPTIONAL REPRESSOR NEMR"/>
    <property type="match status" value="1"/>
</dbReference>
<evidence type="ECO:0000256" key="3">
    <source>
        <dbReference type="ARBA" id="ARBA00023163"/>
    </source>
</evidence>
<keyword evidence="3" id="KW-0804">Transcription</keyword>
<dbReference type="PANTHER" id="PTHR47506">
    <property type="entry name" value="TRANSCRIPTIONAL REGULATORY PROTEIN"/>
    <property type="match status" value="1"/>
</dbReference>
<feature type="DNA-binding region" description="H-T-H motif" evidence="4">
    <location>
        <begin position="28"/>
        <end position="47"/>
    </location>
</feature>
<dbReference type="AlphaFoldDB" id="A0A7Y3WZA7"/>
<dbReference type="PROSITE" id="PS50977">
    <property type="entry name" value="HTH_TETR_2"/>
    <property type="match status" value="1"/>
</dbReference>
<dbReference type="SUPFAM" id="SSF46689">
    <property type="entry name" value="Homeodomain-like"/>
    <property type="match status" value="1"/>
</dbReference>
<protein>
    <submittedName>
        <fullName evidence="6">TetR/AcrR family transcriptional regulator</fullName>
    </submittedName>
</protein>
<dbReference type="GO" id="GO:0003677">
    <property type="term" value="F:DNA binding"/>
    <property type="evidence" value="ECO:0007669"/>
    <property type="project" value="UniProtKB-UniRule"/>
</dbReference>
<dbReference type="InterPro" id="IPR036271">
    <property type="entry name" value="Tet_transcr_reg_TetR-rel_C_sf"/>
</dbReference>
<dbReference type="SUPFAM" id="SSF48498">
    <property type="entry name" value="Tetracyclin repressor-like, C-terminal domain"/>
    <property type="match status" value="1"/>
</dbReference>
<dbReference type="InterPro" id="IPR011075">
    <property type="entry name" value="TetR_C"/>
</dbReference>
<feature type="domain" description="HTH tetR-type" evidence="5">
    <location>
        <begin position="5"/>
        <end position="65"/>
    </location>
</feature>
<evidence type="ECO:0000259" key="5">
    <source>
        <dbReference type="PROSITE" id="PS50977"/>
    </source>
</evidence>
<dbReference type="InterPro" id="IPR009057">
    <property type="entry name" value="Homeodomain-like_sf"/>
</dbReference>
<evidence type="ECO:0000256" key="1">
    <source>
        <dbReference type="ARBA" id="ARBA00023015"/>
    </source>
</evidence>
<dbReference type="RefSeq" id="WP_171380289.1">
    <property type="nucleotide sequence ID" value="NZ_JBLZNL010000005.1"/>
</dbReference>
<evidence type="ECO:0000313" key="6">
    <source>
        <dbReference type="EMBL" id="NNV23054.1"/>
    </source>
</evidence>
<sequence>MTAYSTTADDILACAKRLILKGGYNGFSYADIAAVVLIRKASIHHHFPSKLDLVTALIHRHQTETKAGFAQLEAAIAEPDGQLRAYIHYWRDCIEGGETPFCVCALLASELPVLPEPLIVEIEAYFKSLSRWLTAVLERGQADGSLCLKQSPQIEAETFMAGVHGAMLSARAYGDPSMFSKITEPLLQRLTEQ</sequence>
<dbReference type="EMBL" id="PKQI01000004">
    <property type="protein sequence ID" value="NNV23054.1"/>
    <property type="molecule type" value="Genomic_DNA"/>
</dbReference>
<keyword evidence="2 4" id="KW-0238">DNA-binding</keyword>
<accession>A0A7Y3WZA7</accession>
<evidence type="ECO:0000313" key="7">
    <source>
        <dbReference type="Proteomes" id="UP000526233"/>
    </source>
</evidence>
<dbReference type="Pfam" id="PF00440">
    <property type="entry name" value="TetR_N"/>
    <property type="match status" value="1"/>
</dbReference>
<dbReference type="InterPro" id="IPR001647">
    <property type="entry name" value="HTH_TetR"/>
</dbReference>
<evidence type="ECO:0000256" key="4">
    <source>
        <dbReference type="PROSITE-ProRule" id="PRU00335"/>
    </source>
</evidence>